<feature type="domain" description="DUF4130" evidence="1">
    <location>
        <begin position="81"/>
        <end position="238"/>
    </location>
</feature>
<evidence type="ECO:0000259" key="1">
    <source>
        <dbReference type="Pfam" id="PF13566"/>
    </source>
</evidence>
<organism evidence="2 3">
    <name type="scientific">Anaerosphaera multitolerans</name>
    <dbReference type="NCBI Taxonomy" id="2487351"/>
    <lineage>
        <taxon>Bacteria</taxon>
        <taxon>Bacillati</taxon>
        <taxon>Bacillota</taxon>
        <taxon>Tissierellia</taxon>
        <taxon>Tissierellales</taxon>
        <taxon>Peptoniphilaceae</taxon>
        <taxon>Anaerosphaera</taxon>
    </lineage>
</organism>
<accession>A0A437S5K5</accession>
<evidence type="ECO:0000313" key="2">
    <source>
        <dbReference type="EMBL" id="RVU54257.1"/>
    </source>
</evidence>
<keyword evidence="3" id="KW-1185">Reference proteome</keyword>
<comment type="caution">
    <text evidence="2">The sequence shown here is derived from an EMBL/GenBank/DDBJ whole genome shotgun (WGS) entry which is preliminary data.</text>
</comment>
<dbReference type="EMBL" id="RLIH01000012">
    <property type="protein sequence ID" value="RVU54257.1"/>
    <property type="molecule type" value="Genomic_DNA"/>
</dbReference>
<dbReference type="Pfam" id="PF13566">
    <property type="entry name" value="DUF4130"/>
    <property type="match status" value="1"/>
</dbReference>
<proteinExistence type="predicted"/>
<dbReference type="OrthoDB" id="5290748at2"/>
<dbReference type="Proteomes" id="UP000288812">
    <property type="component" value="Unassembled WGS sequence"/>
</dbReference>
<dbReference type="InterPro" id="IPR025404">
    <property type="entry name" value="DUF4130"/>
</dbReference>
<name>A0A437S5K5_9FIRM</name>
<dbReference type="InterPro" id="IPR023875">
    <property type="entry name" value="DNA_repair_put"/>
</dbReference>
<evidence type="ECO:0000313" key="3">
    <source>
        <dbReference type="Proteomes" id="UP000288812"/>
    </source>
</evidence>
<dbReference type="AlphaFoldDB" id="A0A437S5K5"/>
<sequence length="240" mass="28920">MIYLYDGTFEGLLTLAFESYKDIENISVVKDDGQLDFFQNKVEVRTDSNKYERVKNSIIKRFSYSFFLQMYLCYLSEHIKKEEIILKTLKSMYLEGSTFLNSSSKNSVLFNKISKKVSSEAHFYKGLLRFKEIQEGFLFAEFEPENNILEILTNHFIKRMAREKFIICDVGRRRCSIYFKGKCNYYDVLDLKVFESFDEEFFSEAWKLFYKTVKIKERENHRLMKSNMPKKYWKYLTEKN</sequence>
<protein>
    <submittedName>
        <fullName evidence="2">DNA metabolism protein</fullName>
    </submittedName>
</protein>
<dbReference type="NCBIfam" id="TIGR03915">
    <property type="entry name" value="SAM_7_link_chp"/>
    <property type="match status" value="1"/>
</dbReference>
<reference evidence="2 3" key="1">
    <citation type="submission" date="2018-11" db="EMBL/GenBank/DDBJ databases">
        <title>Genome sequencing and assembly of Anaerosphaera sp. nov., GS7-6-2.</title>
        <authorList>
            <person name="Rettenmaier R."/>
            <person name="Liebl W."/>
            <person name="Zverlov V."/>
        </authorList>
    </citation>
    <scope>NUCLEOTIDE SEQUENCE [LARGE SCALE GENOMIC DNA]</scope>
    <source>
        <strain evidence="2 3">GS7-6-2</strain>
    </source>
</reference>
<dbReference type="RefSeq" id="WP_127724935.1">
    <property type="nucleotide sequence ID" value="NZ_RLIH01000012.1"/>
</dbReference>
<gene>
    <name evidence="2" type="ORF">EF514_08115</name>
</gene>